<dbReference type="SUPFAM" id="SSF50249">
    <property type="entry name" value="Nucleic acid-binding proteins"/>
    <property type="match status" value="1"/>
</dbReference>
<organism evidence="2 3">
    <name type="scientific">Paractinoplanes toevensis</name>
    <dbReference type="NCBI Taxonomy" id="571911"/>
    <lineage>
        <taxon>Bacteria</taxon>
        <taxon>Bacillati</taxon>
        <taxon>Actinomycetota</taxon>
        <taxon>Actinomycetes</taxon>
        <taxon>Micromonosporales</taxon>
        <taxon>Micromonosporaceae</taxon>
        <taxon>Paractinoplanes</taxon>
    </lineage>
</organism>
<protein>
    <submittedName>
        <fullName evidence="2">Uncharacterized protein</fullName>
    </submittedName>
</protein>
<accession>A0A919WDC0</accession>
<comment type="caution">
    <text evidence="2">The sequence shown here is derived from an EMBL/GenBank/DDBJ whole genome shotgun (WGS) entry which is preliminary data.</text>
</comment>
<dbReference type="EMBL" id="BOQN01000177">
    <property type="protein sequence ID" value="GIM98058.1"/>
    <property type="molecule type" value="Genomic_DNA"/>
</dbReference>
<keyword evidence="3" id="KW-1185">Reference proteome</keyword>
<evidence type="ECO:0000313" key="3">
    <source>
        <dbReference type="Proteomes" id="UP000677082"/>
    </source>
</evidence>
<dbReference type="InterPro" id="IPR012340">
    <property type="entry name" value="NA-bd_OB-fold"/>
</dbReference>
<reference evidence="2 3" key="1">
    <citation type="submission" date="2021-03" db="EMBL/GenBank/DDBJ databases">
        <title>Whole genome shotgun sequence of Actinoplanes toevensis NBRC 105298.</title>
        <authorList>
            <person name="Komaki H."/>
            <person name="Tamura T."/>
        </authorList>
    </citation>
    <scope>NUCLEOTIDE SEQUENCE [LARGE SCALE GENOMIC DNA]</scope>
    <source>
        <strain evidence="2 3">NBRC 105298</strain>
    </source>
</reference>
<proteinExistence type="predicted"/>
<feature type="region of interest" description="Disordered" evidence="1">
    <location>
        <begin position="219"/>
        <end position="239"/>
    </location>
</feature>
<dbReference type="Proteomes" id="UP000677082">
    <property type="component" value="Unassembled WGS sequence"/>
</dbReference>
<evidence type="ECO:0000256" key="1">
    <source>
        <dbReference type="SAM" id="MobiDB-lite"/>
    </source>
</evidence>
<dbReference type="RefSeq" id="WP_213013678.1">
    <property type="nucleotide sequence ID" value="NZ_BOQN01000177.1"/>
</dbReference>
<dbReference type="AlphaFoldDB" id="A0A919WDC0"/>
<evidence type="ECO:0000313" key="2">
    <source>
        <dbReference type="EMBL" id="GIM98058.1"/>
    </source>
</evidence>
<gene>
    <name evidence="2" type="ORF">Ato02nite_098510</name>
</gene>
<name>A0A919WDC0_9ACTN</name>
<dbReference type="Gene3D" id="2.40.50.140">
    <property type="entry name" value="Nucleic acid-binding proteins"/>
    <property type="match status" value="1"/>
</dbReference>
<sequence>MQFDCLIEGTVTADAESRTTDRDGRPFVTFRLDHQQGYYDRHGTWRNTLCVPYEITCWDRRVMPSLLNIRKGQRVVVHATRFKIRSDRRTGETLFDLTPDVVHTVAGSEQPHIFQLLLAAQVTGSAQSRTVGADQRPMATVRIEHQQGYYNNFGTWKTTLRTPYHLTSFDETLMPALRDLRRGQRVLVHATRFNILPDDGSGEDLLNLTPDIVRVLTEPGPAPQRQRNGHTVVTPHGERIDADKWPDVVTDLEFVHHS</sequence>